<evidence type="ECO:0000313" key="3">
    <source>
        <dbReference type="Proteomes" id="UP001166291"/>
    </source>
</evidence>
<name>A0ABS6VPX7_9GAMM</name>
<comment type="caution">
    <text evidence="2">The sequence shown here is derived from an EMBL/GenBank/DDBJ whole genome shotgun (WGS) entry which is preliminary data.</text>
</comment>
<evidence type="ECO:0000256" key="1">
    <source>
        <dbReference type="SAM" id="SignalP"/>
    </source>
</evidence>
<dbReference type="EMBL" id="JAHWDQ010000001">
    <property type="protein sequence ID" value="MBW2939820.1"/>
    <property type="molecule type" value="Genomic_DNA"/>
</dbReference>
<accession>A0ABS6VPX7</accession>
<gene>
    <name evidence="2" type="ORF">KXJ70_03495</name>
</gene>
<protein>
    <recommendedName>
        <fullName evidence="4">2-keto-4-pentenoate hydratase</fullName>
    </recommendedName>
</protein>
<dbReference type="PANTHER" id="PTHR30143:SF0">
    <property type="entry name" value="2-KETO-4-PENTENOATE HYDRATASE"/>
    <property type="match status" value="1"/>
</dbReference>
<proteinExistence type="predicted"/>
<sequence length="278" mass="29636">MQQFLKVIKLVLALSLFGAATISWADSDDEASSASVKALQWRGAYQSQKLSLDKKLGGRVPEGFKAGLTSLASQQQFRSDRAIMGVLLPGAKIDSTQAINLTNFKKGMIEVELAFRLKQPIEHAVADVASLKKLVADVAPAAELPDLGFKAVGAPSVFEIIRANAAAHSFVVGEPVAIGSVDIDAITVGLHHNDQIVFSAQSNSLIGGGQWPMLLELINDRVAQGWVIYPDQWLLTGALGQMLPLQAGRYYASFGELGVLSLLVEANAPIAPLSNADY</sequence>
<evidence type="ECO:0008006" key="4">
    <source>
        <dbReference type="Google" id="ProtNLM"/>
    </source>
</evidence>
<evidence type="ECO:0000313" key="2">
    <source>
        <dbReference type="EMBL" id="MBW2939820.1"/>
    </source>
</evidence>
<feature type="signal peptide" evidence="1">
    <location>
        <begin position="1"/>
        <end position="25"/>
    </location>
</feature>
<dbReference type="InterPro" id="IPR050772">
    <property type="entry name" value="Hydratase-Decarb/MhpD_sf"/>
</dbReference>
<keyword evidence="1" id="KW-0732">Signal</keyword>
<feature type="chain" id="PRO_5046150870" description="2-keto-4-pentenoate hydratase" evidence="1">
    <location>
        <begin position="26"/>
        <end position="278"/>
    </location>
</feature>
<dbReference type="RefSeq" id="WP_219042057.1">
    <property type="nucleotide sequence ID" value="NZ_JAHWDQ010000001.1"/>
</dbReference>
<reference evidence="2" key="1">
    <citation type="submission" date="2021-07" db="EMBL/GenBank/DDBJ databases">
        <title>Zhongshania sp. CAU 1632 isolated from seawater.</title>
        <authorList>
            <person name="Kim W."/>
        </authorList>
    </citation>
    <scope>NUCLEOTIDE SEQUENCE</scope>
    <source>
        <strain evidence="2">CAU 1632</strain>
    </source>
</reference>
<dbReference type="PANTHER" id="PTHR30143">
    <property type="entry name" value="ACID HYDRATASE"/>
    <property type="match status" value="1"/>
</dbReference>
<keyword evidence="3" id="KW-1185">Reference proteome</keyword>
<dbReference type="Proteomes" id="UP001166291">
    <property type="component" value="Unassembled WGS sequence"/>
</dbReference>
<organism evidence="2 3">
    <name type="scientific">Zhongshania aquimaris</name>
    <dbReference type="NCBI Taxonomy" id="2857107"/>
    <lineage>
        <taxon>Bacteria</taxon>
        <taxon>Pseudomonadati</taxon>
        <taxon>Pseudomonadota</taxon>
        <taxon>Gammaproteobacteria</taxon>
        <taxon>Cellvibrionales</taxon>
        <taxon>Spongiibacteraceae</taxon>
        <taxon>Zhongshania</taxon>
    </lineage>
</organism>